<organism evidence="3 4">
    <name type="scientific">Thiorhodococcus minor</name>
    <dbReference type="NCBI Taxonomy" id="57489"/>
    <lineage>
        <taxon>Bacteria</taxon>
        <taxon>Pseudomonadati</taxon>
        <taxon>Pseudomonadota</taxon>
        <taxon>Gammaproteobacteria</taxon>
        <taxon>Chromatiales</taxon>
        <taxon>Chromatiaceae</taxon>
        <taxon>Thiorhodococcus</taxon>
    </lineage>
</organism>
<gene>
    <name evidence="3" type="ORF">G3446_26155</name>
</gene>
<feature type="non-terminal residue" evidence="3">
    <location>
        <position position="444"/>
    </location>
</feature>
<dbReference type="Pfam" id="PF12795">
    <property type="entry name" value="MscS_porin"/>
    <property type="match status" value="1"/>
</dbReference>
<proteinExistence type="predicted"/>
<evidence type="ECO:0000259" key="2">
    <source>
        <dbReference type="Pfam" id="PF12795"/>
    </source>
</evidence>
<reference evidence="3 4" key="1">
    <citation type="submission" date="2020-02" db="EMBL/GenBank/DDBJ databases">
        <title>Genome sequences of Thiorhodococcus mannitoliphagus and Thiorhodococcus minor, purple sulfur photosynthetic bacteria in the gammaproteobacterial family, Chromatiaceae.</title>
        <authorList>
            <person name="Aviles F.A."/>
            <person name="Meyer T.E."/>
            <person name="Kyndt J.A."/>
        </authorList>
    </citation>
    <scope>NUCLEOTIDE SEQUENCE [LARGE SCALE GENOMIC DNA]</scope>
    <source>
        <strain evidence="3 4">DSM 11518</strain>
    </source>
</reference>
<feature type="domain" description="Mechanosensitive ion channel MscS porin" evidence="2">
    <location>
        <begin position="47"/>
        <end position="290"/>
    </location>
</feature>
<name>A0A6M0K6A8_9GAMM</name>
<evidence type="ECO:0000313" key="4">
    <source>
        <dbReference type="Proteomes" id="UP000483379"/>
    </source>
</evidence>
<feature type="signal peptide" evidence="1">
    <location>
        <begin position="1"/>
        <end position="23"/>
    </location>
</feature>
<accession>A0A6M0K6A8</accession>
<dbReference type="InterPro" id="IPR024393">
    <property type="entry name" value="MscS_porin"/>
</dbReference>
<keyword evidence="4" id="KW-1185">Reference proteome</keyword>
<keyword evidence="1" id="KW-0732">Signal</keyword>
<feature type="chain" id="PRO_5026989567" evidence="1">
    <location>
        <begin position="24"/>
        <end position="444"/>
    </location>
</feature>
<evidence type="ECO:0000313" key="3">
    <source>
        <dbReference type="EMBL" id="NEV65270.1"/>
    </source>
</evidence>
<comment type="caution">
    <text evidence="3">The sequence shown here is derived from an EMBL/GenBank/DDBJ whole genome shotgun (WGS) entry which is preliminary data.</text>
</comment>
<dbReference type="EMBL" id="JAAIJQ010000195">
    <property type="protein sequence ID" value="NEV65270.1"/>
    <property type="molecule type" value="Genomic_DNA"/>
</dbReference>
<dbReference type="Proteomes" id="UP000483379">
    <property type="component" value="Unassembled WGS sequence"/>
</dbReference>
<dbReference type="AlphaFoldDB" id="A0A6M0K6A8"/>
<evidence type="ECO:0000256" key="1">
    <source>
        <dbReference type="SAM" id="SignalP"/>
    </source>
</evidence>
<sequence length="444" mass="49112">MIRRGSGLALMAAWLWVAAPAFATGTPDADHEPPSAMVSAAVLEGRIAEVGDAKELTDEARDRLIGLYRQSISNLEASEAHELAAADYRQSGEQAPGQIERLRAERSEILADEPLAQLDAAEDLRLADLERRLQTERADLAAVKARHDDMKGRLTSEERRPQVVRQRLVEANAARETVSAALQSDAPAEGLSGQSVPRLAQARRWELETRYLALSAEIKMLDQELLSRAARLDLLEAKRDKDAASIDWIAARVAALEARTLAQRRQAAGQARADAELARRDVEGMDPLLVRLSVANAELGQAIDERVAELHGLDEARARAERLSERLGADYRDTRNTLESGEFSADLGAILLQQLEAMPDFNSLRQQQAQRRARLASGNTRRLGHRAEARRLSDAEAAVSELQSELQTGLPRAQQARLRELVTQRLELLAHILETEELYLDKAR</sequence>
<protein>
    <submittedName>
        <fullName evidence="3">Mechanosensitive ion channel protein MscS</fullName>
    </submittedName>
</protein>